<dbReference type="AlphaFoldDB" id="A0A4U6VWK7"/>
<proteinExistence type="predicted"/>
<accession>A0A4U6VWK7</accession>
<feature type="region of interest" description="Disordered" evidence="1">
    <location>
        <begin position="26"/>
        <end position="50"/>
    </location>
</feature>
<reference evidence="2" key="1">
    <citation type="submission" date="2019-03" db="EMBL/GenBank/DDBJ databases">
        <title>WGS assembly of Setaria viridis.</title>
        <authorList>
            <person name="Huang P."/>
            <person name="Jenkins J."/>
            <person name="Grimwood J."/>
            <person name="Barry K."/>
            <person name="Healey A."/>
            <person name="Mamidi S."/>
            <person name="Sreedasyam A."/>
            <person name="Shu S."/>
            <person name="Feldman M."/>
            <person name="Wu J."/>
            <person name="Yu Y."/>
            <person name="Chen C."/>
            <person name="Johnson J."/>
            <person name="Rokhsar D."/>
            <person name="Baxter I."/>
            <person name="Schmutz J."/>
            <person name="Brutnell T."/>
            <person name="Kellogg E."/>
        </authorList>
    </citation>
    <scope>NUCLEOTIDE SEQUENCE [LARGE SCALE GENOMIC DNA]</scope>
</reference>
<gene>
    <name evidence="2" type="ORF">SEVIR_2G165366v2</name>
</gene>
<name>A0A4U6VWK7_SETVI</name>
<keyword evidence="3" id="KW-1185">Reference proteome</keyword>
<sequence>MLLGTTLKMFLVVTMQKARERYARMSEEKKMKLNAKKRENYHRRKAEKQATDVTMQNPNASSVIAATNQTPLSVLSQGVELDDAGGDWLRRNDTYAATARSKLKSAN</sequence>
<evidence type="ECO:0000313" key="3">
    <source>
        <dbReference type="Proteomes" id="UP000298652"/>
    </source>
</evidence>
<protein>
    <submittedName>
        <fullName evidence="2">Uncharacterized protein</fullName>
    </submittedName>
</protein>
<evidence type="ECO:0000256" key="1">
    <source>
        <dbReference type="SAM" id="MobiDB-lite"/>
    </source>
</evidence>
<organism evidence="2 3">
    <name type="scientific">Setaria viridis</name>
    <name type="common">Green bristlegrass</name>
    <name type="synonym">Setaria italica subsp. viridis</name>
    <dbReference type="NCBI Taxonomy" id="4556"/>
    <lineage>
        <taxon>Eukaryota</taxon>
        <taxon>Viridiplantae</taxon>
        <taxon>Streptophyta</taxon>
        <taxon>Embryophyta</taxon>
        <taxon>Tracheophyta</taxon>
        <taxon>Spermatophyta</taxon>
        <taxon>Magnoliopsida</taxon>
        <taxon>Liliopsida</taxon>
        <taxon>Poales</taxon>
        <taxon>Poaceae</taxon>
        <taxon>PACMAD clade</taxon>
        <taxon>Panicoideae</taxon>
        <taxon>Panicodae</taxon>
        <taxon>Paniceae</taxon>
        <taxon>Cenchrinae</taxon>
        <taxon>Setaria</taxon>
    </lineage>
</organism>
<evidence type="ECO:0000313" key="2">
    <source>
        <dbReference type="EMBL" id="TKW32379.1"/>
    </source>
</evidence>
<dbReference type="EMBL" id="CM016553">
    <property type="protein sequence ID" value="TKW32379.1"/>
    <property type="molecule type" value="Genomic_DNA"/>
</dbReference>
<dbReference type="Proteomes" id="UP000298652">
    <property type="component" value="Chromosome 2"/>
</dbReference>
<dbReference type="Gramene" id="TKW32379">
    <property type="protein sequence ID" value="TKW32379"/>
    <property type="gene ID" value="SEVIR_2G165366v2"/>
</dbReference>
<feature type="compositionally biased region" description="Basic residues" evidence="1">
    <location>
        <begin position="32"/>
        <end position="46"/>
    </location>
</feature>